<accession>A0ACC2AEL3</accession>
<dbReference type="EMBL" id="CM055113">
    <property type="protein sequence ID" value="KAJ7516012.1"/>
    <property type="molecule type" value="Genomic_DNA"/>
</dbReference>
<keyword evidence="2" id="KW-1185">Reference proteome</keyword>
<dbReference type="Proteomes" id="UP001162992">
    <property type="component" value="Chromosome 22"/>
</dbReference>
<evidence type="ECO:0000313" key="1">
    <source>
        <dbReference type="EMBL" id="KAJ7516012.1"/>
    </source>
</evidence>
<proteinExistence type="predicted"/>
<name>A0ACC2AEL3_DIPCM</name>
<organism evidence="1 2">
    <name type="scientific">Diphasiastrum complanatum</name>
    <name type="common">Issler's clubmoss</name>
    <name type="synonym">Lycopodium complanatum</name>
    <dbReference type="NCBI Taxonomy" id="34168"/>
    <lineage>
        <taxon>Eukaryota</taxon>
        <taxon>Viridiplantae</taxon>
        <taxon>Streptophyta</taxon>
        <taxon>Embryophyta</taxon>
        <taxon>Tracheophyta</taxon>
        <taxon>Lycopodiopsida</taxon>
        <taxon>Lycopodiales</taxon>
        <taxon>Lycopodiaceae</taxon>
        <taxon>Lycopodioideae</taxon>
        <taxon>Diphasiastrum</taxon>
    </lineage>
</organism>
<reference evidence="2" key="1">
    <citation type="journal article" date="2024" name="Proc. Natl. Acad. Sci. U.S.A.">
        <title>Extraordinary preservation of gene collinearity over three hundred million years revealed in homosporous lycophytes.</title>
        <authorList>
            <person name="Li C."/>
            <person name="Wickell D."/>
            <person name="Kuo L.Y."/>
            <person name="Chen X."/>
            <person name="Nie B."/>
            <person name="Liao X."/>
            <person name="Peng D."/>
            <person name="Ji J."/>
            <person name="Jenkins J."/>
            <person name="Williams M."/>
            <person name="Shu S."/>
            <person name="Plott C."/>
            <person name="Barry K."/>
            <person name="Rajasekar S."/>
            <person name="Grimwood J."/>
            <person name="Han X."/>
            <person name="Sun S."/>
            <person name="Hou Z."/>
            <person name="He W."/>
            <person name="Dai G."/>
            <person name="Sun C."/>
            <person name="Schmutz J."/>
            <person name="Leebens-Mack J.H."/>
            <person name="Li F.W."/>
            <person name="Wang L."/>
        </authorList>
    </citation>
    <scope>NUCLEOTIDE SEQUENCE [LARGE SCALE GENOMIC DNA]</scope>
    <source>
        <strain evidence="2">cv. PW_Plant_1</strain>
    </source>
</reference>
<evidence type="ECO:0000313" key="2">
    <source>
        <dbReference type="Proteomes" id="UP001162992"/>
    </source>
</evidence>
<gene>
    <name evidence="1" type="ORF">O6H91_22G038700</name>
</gene>
<comment type="caution">
    <text evidence="1">The sequence shown here is derived from an EMBL/GenBank/DDBJ whole genome shotgun (WGS) entry which is preliminary data.</text>
</comment>
<protein>
    <submittedName>
        <fullName evidence="1">Uncharacterized protein</fullName>
    </submittedName>
</protein>
<sequence>MASQLINANPVVHERKARSVRQPTSAHDDLAVEPIDSLEVFDHVRDIKDPEHPYTLEQLNVVSEDSIAVDDKRSHVLITFTPTVEHCSMATLIGLCIRVKLMQSLPPRFKIDIKVSPGSHASEVAVNKQLNDKERVAAALENPNLSQMVDECLASSEE</sequence>